<evidence type="ECO:0000256" key="4">
    <source>
        <dbReference type="ARBA" id="ARBA00014213"/>
    </source>
</evidence>
<dbReference type="KEGG" id="fgu:SD28_06200"/>
<keyword evidence="6" id="KW-1003">Cell membrane</keyword>
<evidence type="ECO:0000256" key="1">
    <source>
        <dbReference type="ARBA" id="ARBA00002265"/>
    </source>
</evidence>
<evidence type="ECO:0000256" key="2">
    <source>
        <dbReference type="ARBA" id="ARBA00004429"/>
    </source>
</evidence>
<feature type="transmembrane region" description="Helical" evidence="12">
    <location>
        <begin position="98"/>
        <end position="121"/>
    </location>
</feature>
<dbReference type="InterPro" id="IPR005495">
    <property type="entry name" value="LptG/LptF_permease"/>
</dbReference>
<evidence type="ECO:0000313" key="14">
    <source>
        <dbReference type="Proteomes" id="UP000031104"/>
    </source>
</evidence>
<accession>A0A0A8E5L0</accession>
<feature type="transmembrane region" description="Helical" evidence="12">
    <location>
        <begin position="12"/>
        <end position="35"/>
    </location>
</feature>
<dbReference type="EMBL" id="CP010427">
    <property type="protein sequence ID" value="AJC49249.1"/>
    <property type="molecule type" value="Genomic_DNA"/>
</dbReference>
<dbReference type="RefSeq" id="WP_039125130.1">
    <property type="nucleotide sequence ID" value="NZ_CP010427.1"/>
</dbReference>
<evidence type="ECO:0000256" key="5">
    <source>
        <dbReference type="ARBA" id="ARBA00022448"/>
    </source>
</evidence>
<dbReference type="PANTHER" id="PTHR33529">
    <property type="entry name" value="SLR0882 PROTEIN-RELATED"/>
    <property type="match status" value="1"/>
</dbReference>
<feature type="transmembrane region" description="Helical" evidence="12">
    <location>
        <begin position="326"/>
        <end position="347"/>
    </location>
</feature>
<evidence type="ECO:0000256" key="10">
    <source>
        <dbReference type="ARBA" id="ARBA00023136"/>
    </source>
</evidence>
<dbReference type="NCBIfam" id="TIGR04407">
    <property type="entry name" value="LptF_YjgP"/>
    <property type="match status" value="1"/>
</dbReference>
<gene>
    <name evidence="13" type="ORF">SD28_06200</name>
</gene>
<dbReference type="InterPro" id="IPR030922">
    <property type="entry name" value="LptF"/>
</dbReference>
<evidence type="ECO:0000256" key="6">
    <source>
        <dbReference type="ARBA" id="ARBA00022475"/>
    </source>
</evidence>
<evidence type="ECO:0000256" key="7">
    <source>
        <dbReference type="ARBA" id="ARBA00022519"/>
    </source>
</evidence>
<dbReference type="Pfam" id="PF03739">
    <property type="entry name" value="LptF_LptG"/>
    <property type="match status" value="1"/>
</dbReference>
<dbReference type="GO" id="GO:0043190">
    <property type="term" value="C:ATP-binding cassette (ABC) transporter complex"/>
    <property type="evidence" value="ECO:0007669"/>
    <property type="project" value="InterPro"/>
</dbReference>
<dbReference type="PANTHER" id="PTHR33529:SF7">
    <property type="entry name" value="LIPOPOLYSACCHARIDE EXPORT SYSTEM PERMEASE PROTEIN LPTF"/>
    <property type="match status" value="1"/>
</dbReference>
<evidence type="ECO:0000256" key="12">
    <source>
        <dbReference type="SAM" id="Phobius"/>
    </source>
</evidence>
<comment type="subcellular location">
    <subcellularLocation>
        <location evidence="2">Cell inner membrane</location>
        <topology evidence="2">Multi-pass membrane protein</topology>
    </subcellularLocation>
</comment>
<dbReference type="HOGENOM" id="CLU_065771_0_0_6"/>
<feature type="transmembrane region" description="Helical" evidence="12">
    <location>
        <begin position="47"/>
        <end position="77"/>
    </location>
</feature>
<evidence type="ECO:0000313" key="13">
    <source>
        <dbReference type="EMBL" id="AJC49249.1"/>
    </source>
</evidence>
<evidence type="ECO:0000256" key="9">
    <source>
        <dbReference type="ARBA" id="ARBA00022989"/>
    </source>
</evidence>
<sequence>MILEKYYNRDIVNAFTSITLFIISILSANLLIRLFQKAYSQGLGMDAIIKFVILTLPQNVTFVIPIAMFLAIILCFGKYFSNNEMFVTLAGGVTWLKIVLNTLKPATVLIVAAFFTSMYLIPLANQTTDVFQTSLSARALISSITDGKVLNIPNGRVLYINTKSGNRLNGLFLYQQAPKDKDYKVITAPQATVISDKTAAFLNFTDVNIYSRELKSFKATYGTADKAIYTIYDNSIRDYNHYRMDRLYFGELVKNALKGENRSTAELFSRLNDCISIIIASLLALSMCRLQPRQNRYAKLLPSVIVLALYLCSIMFVNTLMAKGNIPAWIGIWLPHIFFAIFAIRTIRKQNGISNKR</sequence>
<proteinExistence type="inferred from homology"/>
<keyword evidence="14" id="KW-1185">Reference proteome</keyword>
<dbReference type="OrthoDB" id="9778062at2"/>
<name>A0A0A8E5L0_9GAMM</name>
<organism evidence="13 14">
    <name type="scientific">Allofrancisella guangzhouensis</name>
    <dbReference type="NCBI Taxonomy" id="594679"/>
    <lineage>
        <taxon>Bacteria</taxon>
        <taxon>Pseudomonadati</taxon>
        <taxon>Pseudomonadota</taxon>
        <taxon>Gammaproteobacteria</taxon>
        <taxon>Thiotrichales</taxon>
        <taxon>Francisellaceae</taxon>
        <taxon>Allofrancisella</taxon>
    </lineage>
</organism>
<dbReference type="GO" id="GO:0055085">
    <property type="term" value="P:transmembrane transport"/>
    <property type="evidence" value="ECO:0007669"/>
    <property type="project" value="InterPro"/>
</dbReference>
<feature type="transmembrane region" description="Helical" evidence="12">
    <location>
        <begin position="300"/>
        <end position="320"/>
    </location>
</feature>
<evidence type="ECO:0000256" key="11">
    <source>
        <dbReference type="ARBA" id="ARBA00026081"/>
    </source>
</evidence>
<comment type="similarity">
    <text evidence="3">Belongs to the LptF/LptG family.</text>
</comment>
<dbReference type="AlphaFoldDB" id="A0A0A8E5L0"/>
<keyword evidence="9 12" id="KW-1133">Transmembrane helix</keyword>
<reference evidence="13 14" key="1">
    <citation type="submission" date="2014-12" db="EMBL/GenBank/DDBJ databases">
        <title>Complete genome sequence of Francisella guanzhouensis strain 08HL01032 isolated from air-conditioning system in China.</title>
        <authorList>
            <person name="Svensson D."/>
            <person name="Ohrman C."/>
            <person name="Backman S."/>
            <person name="Karlsson E."/>
            <person name="Nilsson E."/>
            <person name="Bystrom M."/>
            <person name="Larkeryd A."/>
            <person name="Stenberg P."/>
            <person name="Scholtz H.C."/>
            <person name="Forsman M."/>
            <person name="Sjodin A."/>
        </authorList>
    </citation>
    <scope>NUCLEOTIDE SEQUENCE [LARGE SCALE GENOMIC DNA]</scope>
    <source>
        <strain evidence="13 14">08HL01032</strain>
    </source>
</reference>
<keyword evidence="8 12" id="KW-0812">Transmembrane</keyword>
<evidence type="ECO:0000256" key="8">
    <source>
        <dbReference type="ARBA" id="ARBA00022692"/>
    </source>
</evidence>
<keyword evidence="5" id="KW-0813">Transport</keyword>
<protein>
    <recommendedName>
        <fullName evidence="4">Lipopolysaccharide export system permease protein LptF</fullName>
    </recommendedName>
</protein>
<comment type="subunit">
    <text evidence="11">Component of the lipopolysaccharide transport and assembly complex. The LptBFG transporter is composed of two ATP-binding proteins (LptB) and two transmembrane proteins (LptF and LptG).</text>
</comment>
<dbReference type="GO" id="GO:0015920">
    <property type="term" value="P:lipopolysaccharide transport"/>
    <property type="evidence" value="ECO:0007669"/>
    <property type="project" value="TreeGrafter"/>
</dbReference>
<dbReference type="STRING" id="594679.SD28_06200"/>
<keyword evidence="7" id="KW-0997">Cell inner membrane</keyword>
<comment type="function">
    <text evidence="1">Part of the ABC transporter complex LptBFG involved in the translocation of lipopolysaccharide (LPS) from the inner membrane to the outer membrane.</text>
</comment>
<dbReference type="Proteomes" id="UP000031104">
    <property type="component" value="Chromosome"/>
</dbReference>
<evidence type="ECO:0000256" key="3">
    <source>
        <dbReference type="ARBA" id="ARBA00007725"/>
    </source>
</evidence>
<keyword evidence="10 12" id="KW-0472">Membrane</keyword>